<dbReference type="Proteomes" id="UP000288216">
    <property type="component" value="Unassembled WGS sequence"/>
</dbReference>
<organism evidence="1 2">
    <name type="scientific">Scyliorhinus torazame</name>
    <name type="common">Cloudy catshark</name>
    <name type="synonym">Catulus torazame</name>
    <dbReference type="NCBI Taxonomy" id="75743"/>
    <lineage>
        <taxon>Eukaryota</taxon>
        <taxon>Metazoa</taxon>
        <taxon>Chordata</taxon>
        <taxon>Craniata</taxon>
        <taxon>Vertebrata</taxon>
        <taxon>Chondrichthyes</taxon>
        <taxon>Elasmobranchii</taxon>
        <taxon>Galeomorphii</taxon>
        <taxon>Galeoidea</taxon>
        <taxon>Carcharhiniformes</taxon>
        <taxon>Scyliorhinidae</taxon>
        <taxon>Scyliorhinus</taxon>
    </lineage>
</organism>
<sequence length="77" mass="8740">MGTVNLWPGLDWDGFQLLNERRGSNSSTFLQNLLYSQLLGIKDLPGLGLVIQTNLLMHLNINNPCKDYQVMYLFGIL</sequence>
<protein>
    <submittedName>
        <fullName evidence="1">Uncharacterized protein</fullName>
    </submittedName>
</protein>
<comment type="caution">
    <text evidence="1">The sequence shown here is derived from an EMBL/GenBank/DDBJ whole genome shotgun (WGS) entry which is preliminary data.</text>
</comment>
<accession>A0A401PC18</accession>
<keyword evidence="2" id="KW-1185">Reference proteome</keyword>
<dbReference type="EMBL" id="BFAA01001833">
    <property type="protein sequence ID" value="GCB70657.1"/>
    <property type="molecule type" value="Genomic_DNA"/>
</dbReference>
<dbReference type="AlphaFoldDB" id="A0A401PC18"/>
<evidence type="ECO:0000313" key="1">
    <source>
        <dbReference type="EMBL" id="GCB70657.1"/>
    </source>
</evidence>
<gene>
    <name evidence="1" type="ORF">scyTo_0005736</name>
</gene>
<name>A0A401PC18_SCYTO</name>
<proteinExistence type="predicted"/>
<evidence type="ECO:0000313" key="2">
    <source>
        <dbReference type="Proteomes" id="UP000288216"/>
    </source>
</evidence>
<reference evidence="1 2" key="1">
    <citation type="journal article" date="2018" name="Nat. Ecol. Evol.">
        <title>Shark genomes provide insights into elasmobranch evolution and the origin of vertebrates.</title>
        <authorList>
            <person name="Hara Y"/>
            <person name="Yamaguchi K"/>
            <person name="Onimaru K"/>
            <person name="Kadota M"/>
            <person name="Koyanagi M"/>
            <person name="Keeley SD"/>
            <person name="Tatsumi K"/>
            <person name="Tanaka K"/>
            <person name="Motone F"/>
            <person name="Kageyama Y"/>
            <person name="Nozu R"/>
            <person name="Adachi N"/>
            <person name="Nishimura O"/>
            <person name="Nakagawa R"/>
            <person name="Tanegashima C"/>
            <person name="Kiyatake I"/>
            <person name="Matsumoto R"/>
            <person name="Murakumo K"/>
            <person name="Nishida K"/>
            <person name="Terakita A"/>
            <person name="Kuratani S"/>
            <person name="Sato K"/>
            <person name="Hyodo S Kuraku.S."/>
        </authorList>
    </citation>
    <scope>NUCLEOTIDE SEQUENCE [LARGE SCALE GENOMIC DNA]</scope>
</reference>